<keyword evidence="3" id="KW-1185">Reference proteome</keyword>
<evidence type="ECO:0000313" key="2">
    <source>
        <dbReference type="EMBL" id="PSM52702.1"/>
    </source>
</evidence>
<evidence type="ECO:0000313" key="3">
    <source>
        <dbReference type="Proteomes" id="UP000240535"/>
    </source>
</evidence>
<comment type="caution">
    <text evidence="2">The sequence shown here is derived from an EMBL/GenBank/DDBJ whole genome shotgun (WGS) entry which is preliminary data.</text>
</comment>
<dbReference type="InterPro" id="IPR003593">
    <property type="entry name" value="AAA+_ATPase"/>
</dbReference>
<dbReference type="Gene3D" id="3.40.50.300">
    <property type="entry name" value="P-loop containing nucleotide triphosphate hydrolases"/>
    <property type="match status" value="1"/>
</dbReference>
<dbReference type="SUPFAM" id="SSF52540">
    <property type="entry name" value="P-loop containing nucleoside triphosphate hydrolases"/>
    <property type="match status" value="1"/>
</dbReference>
<dbReference type="EMBL" id="PDHH01000002">
    <property type="protein sequence ID" value="PSM52702.1"/>
    <property type="molecule type" value="Genomic_DNA"/>
</dbReference>
<protein>
    <submittedName>
        <fullName evidence="2">AAA family ATPase</fullName>
    </submittedName>
</protein>
<dbReference type="Pfam" id="PF13401">
    <property type="entry name" value="AAA_22"/>
    <property type="match status" value="1"/>
</dbReference>
<dbReference type="AlphaFoldDB" id="A0A2P8R2J0"/>
<dbReference type="GO" id="GO:0016887">
    <property type="term" value="F:ATP hydrolysis activity"/>
    <property type="evidence" value="ECO:0007669"/>
    <property type="project" value="InterPro"/>
</dbReference>
<dbReference type="OrthoDB" id="5333475at2"/>
<reference evidence="3" key="1">
    <citation type="submission" date="2017-10" db="EMBL/GenBank/DDBJ databases">
        <title>Campylobacter species from seals.</title>
        <authorList>
            <person name="Gilbert M.J."/>
            <person name="Zomer A.L."/>
            <person name="Timmerman A.J."/>
            <person name="Duim B."/>
            <person name="Wagenaar J.A."/>
        </authorList>
    </citation>
    <scope>NUCLEOTIDE SEQUENCE [LARGE SCALE GENOMIC DNA]</scope>
    <source>
        <strain evidence="3">17S00004-5</strain>
    </source>
</reference>
<dbReference type="PANTHER" id="PTHR35894">
    <property type="entry name" value="GENERAL SECRETION PATHWAY PROTEIN A-RELATED"/>
    <property type="match status" value="1"/>
</dbReference>
<dbReference type="SMART" id="SM00382">
    <property type="entry name" value="AAA"/>
    <property type="match status" value="1"/>
</dbReference>
<organism evidence="2 3">
    <name type="scientific">Campylobacter blaseri</name>
    <dbReference type="NCBI Taxonomy" id="2042961"/>
    <lineage>
        <taxon>Bacteria</taxon>
        <taxon>Pseudomonadati</taxon>
        <taxon>Campylobacterota</taxon>
        <taxon>Epsilonproteobacteria</taxon>
        <taxon>Campylobacterales</taxon>
        <taxon>Campylobacteraceae</taxon>
        <taxon>Campylobacter</taxon>
    </lineage>
</organism>
<proteinExistence type="predicted"/>
<name>A0A2P8R2J0_9BACT</name>
<dbReference type="Proteomes" id="UP000240535">
    <property type="component" value="Unassembled WGS sequence"/>
</dbReference>
<evidence type="ECO:0000259" key="1">
    <source>
        <dbReference type="SMART" id="SM00382"/>
    </source>
</evidence>
<dbReference type="InterPro" id="IPR027417">
    <property type="entry name" value="P-loop_NTPase"/>
</dbReference>
<feature type="domain" description="AAA+ ATPase" evidence="1">
    <location>
        <begin position="41"/>
        <end position="183"/>
    </location>
</feature>
<dbReference type="InterPro" id="IPR052026">
    <property type="entry name" value="ExeA_AAA_ATPase_DNA-bind"/>
</dbReference>
<sequence>MNNNYTLIKDIFLERDGVGDFVSMDKSTLAYHKIISALQKPLKLILFYGKPGSGKTFLLNKIKNDLEKKVKVVFFPQPFFEEKEFFNELYFHIFDKKPKKNVDTYESFMRIYKDYINVNSKSLEQVVILLDEAQLYPPNLIEKIRLMADSRLFKFLFTVHKTDEEDVLAKDYFKTRIWSSIELPNSTLSELKLYIEKKLVYHNFYQYFLMYSEDNFNLLHYLTDGNLRNLNKLLYKLYELFEYYEVNKPTEISTTNINNKFIEMAAIGTGIIDA</sequence>
<dbReference type="InterPro" id="IPR049945">
    <property type="entry name" value="AAA_22"/>
</dbReference>
<dbReference type="PANTHER" id="PTHR35894:SF1">
    <property type="entry name" value="PHOSPHORIBULOKINASE _ URIDINE KINASE FAMILY"/>
    <property type="match status" value="1"/>
</dbReference>
<gene>
    <name evidence="2" type="ORF">CQ405_02940</name>
</gene>
<dbReference type="RefSeq" id="WP_106870457.1">
    <property type="nucleotide sequence ID" value="NZ_CP053841.1"/>
</dbReference>
<accession>A0A2P8R2J0</accession>